<dbReference type="RefSeq" id="WP_213535754.1">
    <property type="nucleotide sequence ID" value="NZ_BOVQ01000005.1"/>
</dbReference>
<organism evidence="2 3">
    <name type="scientific">Lactococcus nasutitermitis</name>
    <dbReference type="NCBI Taxonomy" id="1652957"/>
    <lineage>
        <taxon>Bacteria</taxon>
        <taxon>Bacillati</taxon>
        <taxon>Bacillota</taxon>
        <taxon>Bacilli</taxon>
        <taxon>Lactobacillales</taxon>
        <taxon>Streptococcaceae</taxon>
        <taxon>Lactococcus</taxon>
    </lineage>
</organism>
<reference evidence="3" key="1">
    <citation type="journal article" date="2019" name="Int. J. Syst. Evol. Microbiol.">
        <title>The Global Catalogue of Microorganisms (GCM) 10K type strain sequencing project: providing services to taxonomists for standard genome sequencing and annotation.</title>
        <authorList>
            <consortium name="The Broad Institute Genomics Platform"/>
            <consortium name="The Broad Institute Genome Sequencing Center for Infectious Disease"/>
            <person name="Wu L."/>
            <person name="Ma J."/>
        </authorList>
    </citation>
    <scope>NUCLEOTIDE SEQUENCE [LARGE SCALE GENOMIC DNA]</scope>
    <source>
        <strain evidence="3">CCUG 63287</strain>
    </source>
</reference>
<dbReference type="EMBL" id="JBHSGD010000005">
    <property type="protein sequence ID" value="MFC4652720.1"/>
    <property type="molecule type" value="Genomic_DNA"/>
</dbReference>
<protein>
    <submittedName>
        <fullName evidence="2">Uncharacterized protein</fullName>
    </submittedName>
</protein>
<accession>A0ABV9JH49</accession>
<feature type="compositionally biased region" description="Low complexity" evidence="1">
    <location>
        <begin position="1"/>
        <end position="13"/>
    </location>
</feature>
<sequence length="85" mass="9336">MGKNKAASSSEKSALGDWGTPPKLMESVERVSALFINFVFGYPNTMLAKRKAELGESLFLPNGVQGKSWVSPARFWNKSGKTNKK</sequence>
<comment type="caution">
    <text evidence="2">The sequence shown here is derived from an EMBL/GenBank/DDBJ whole genome shotgun (WGS) entry which is preliminary data.</text>
</comment>
<evidence type="ECO:0000313" key="2">
    <source>
        <dbReference type="EMBL" id="MFC4652720.1"/>
    </source>
</evidence>
<keyword evidence="3" id="KW-1185">Reference proteome</keyword>
<proteinExistence type="predicted"/>
<dbReference type="Proteomes" id="UP001595987">
    <property type="component" value="Unassembled WGS sequence"/>
</dbReference>
<name>A0ABV9JH49_9LACT</name>
<feature type="region of interest" description="Disordered" evidence="1">
    <location>
        <begin position="1"/>
        <end position="22"/>
    </location>
</feature>
<gene>
    <name evidence="2" type="ORF">ACFO26_07340</name>
</gene>
<evidence type="ECO:0000256" key="1">
    <source>
        <dbReference type="SAM" id="MobiDB-lite"/>
    </source>
</evidence>
<evidence type="ECO:0000313" key="3">
    <source>
        <dbReference type="Proteomes" id="UP001595987"/>
    </source>
</evidence>